<dbReference type="PANTHER" id="PTHR48207:SF3">
    <property type="entry name" value="SUCCINATE--HYDROXYMETHYLGLUTARATE COA-TRANSFERASE"/>
    <property type="match status" value="1"/>
</dbReference>
<dbReference type="Gene3D" id="3.30.1540.10">
    <property type="entry name" value="formyl-coa transferase, domain 3"/>
    <property type="match status" value="1"/>
</dbReference>
<dbReference type="InterPro" id="IPR023606">
    <property type="entry name" value="CoA-Trfase_III_dom_1_sf"/>
</dbReference>
<reference evidence="2" key="1">
    <citation type="submission" date="2018-05" db="EMBL/GenBank/DDBJ databases">
        <authorList>
            <person name="Lanie J.A."/>
            <person name="Ng W.-L."/>
            <person name="Kazmierczak K.M."/>
            <person name="Andrzejewski T.M."/>
            <person name="Davidsen T.M."/>
            <person name="Wayne K.J."/>
            <person name="Tettelin H."/>
            <person name="Glass J.I."/>
            <person name="Rusch D."/>
            <person name="Podicherti R."/>
            <person name="Tsui H.-C.T."/>
            <person name="Winkler M.E."/>
        </authorList>
    </citation>
    <scope>NUCLEOTIDE SEQUENCE</scope>
</reference>
<dbReference type="InterPro" id="IPR050483">
    <property type="entry name" value="CoA-transferase_III_domain"/>
</dbReference>
<name>A0A381QZS7_9ZZZZ</name>
<dbReference type="PANTHER" id="PTHR48207">
    <property type="entry name" value="SUCCINATE--HYDROXYMETHYLGLUTARATE COA-TRANSFERASE"/>
    <property type="match status" value="1"/>
</dbReference>
<dbReference type="InterPro" id="IPR044855">
    <property type="entry name" value="CoA-Trfase_III_dom3_sf"/>
</dbReference>
<evidence type="ECO:0000256" key="1">
    <source>
        <dbReference type="ARBA" id="ARBA00022679"/>
    </source>
</evidence>
<gene>
    <name evidence="2" type="ORF">METZ01_LOCUS36973</name>
</gene>
<dbReference type="Pfam" id="PF02515">
    <property type="entry name" value="CoA_transf_3"/>
    <property type="match status" value="1"/>
</dbReference>
<dbReference type="GO" id="GO:0008410">
    <property type="term" value="F:CoA-transferase activity"/>
    <property type="evidence" value="ECO:0007669"/>
    <property type="project" value="TreeGrafter"/>
</dbReference>
<accession>A0A381QZS7</accession>
<dbReference type="EMBL" id="UINC01001582">
    <property type="protein sequence ID" value="SUZ84119.1"/>
    <property type="molecule type" value="Genomic_DNA"/>
</dbReference>
<dbReference type="SUPFAM" id="SSF89796">
    <property type="entry name" value="CoA-transferase family III (CaiB/BaiF)"/>
    <property type="match status" value="1"/>
</dbReference>
<evidence type="ECO:0000313" key="2">
    <source>
        <dbReference type="EMBL" id="SUZ84119.1"/>
    </source>
</evidence>
<sequence>MSGPLNGIRVFDLTRVLAGPSCTQILGDLGADVIKIERPELGDDTRKYGPPFVLDVDGTETTESGYYLSANRNKRSVTLNLTGAEGQSLAKRMINQCQVLAENFKVGNLAKFGLDYTSLKAENPGLVYCSITGFGQTGPKAKRPGYDFMAQGLGGIMSITGPPGGEPHRVGIPIADLTAGLWATISINAALRHREVTGEGQHLDISLLDTQVSLLSIQGLNYLTSGEVPGLLGNAHPNIVPYQVFPTADGNIIVAVGNDDQFKRYCEFAGVPELINDERFVTNKARVQNREALTQILNDVMRQNSSAYWLEALEKNKITCGPINNIDQVFDDAQVVARGMKIEMNHPATGGEPLSLIGSPSKMSVTEVSYRHAPPMLGQHTEEVLEELLGLDAAECNRLREQGVI</sequence>
<evidence type="ECO:0008006" key="3">
    <source>
        <dbReference type="Google" id="ProtNLM"/>
    </source>
</evidence>
<organism evidence="2">
    <name type="scientific">marine metagenome</name>
    <dbReference type="NCBI Taxonomy" id="408172"/>
    <lineage>
        <taxon>unclassified sequences</taxon>
        <taxon>metagenomes</taxon>
        <taxon>ecological metagenomes</taxon>
    </lineage>
</organism>
<keyword evidence="1" id="KW-0808">Transferase</keyword>
<dbReference type="InterPro" id="IPR003673">
    <property type="entry name" value="CoA-Trfase_fam_III"/>
</dbReference>
<protein>
    <recommendedName>
        <fullName evidence="3">CoA transferase</fullName>
    </recommendedName>
</protein>
<dbReference type="Gene3D" id="3.40.50.10540">
    <property type="entry name" value="Crotonobetainyl-coa:carnitine coa-transferase, domain 1"/>
    <property type="match status" value="1"/>
</dbReference>
<dbReference type="AlphaFoldDB" id="A0A381QZS7"/>
<proteinExistence type="predicted"/>